<gene>
    <name evidence="2" type="ORF">SAMN06264346_101304</name>
</gene>
<evidence type="ECO:0000313" key="3">
    <source>
        <dbReference type="Proteomes" id="UP001157960"/>
    </source>
</evidence>
<accession>A0ABY1NA00</accession>
<keyword evidence="1" id="KW-0812">Transmembrane</keyword>
<feature type="transmembrane region" description="Helical" evidence="1">
    <location>
        <begin position="60"/>
        <end position="80"/>
    </location>
</feature>
<feature type="transmembrane region" description="Helical" evidence="1">
    <location>
        <begin position="35"/>
        <end position="53"/>
    </location>
</feature>
<reference evidence="2 3" key="1">
    <citation type="submission" date="2017-05" db="EMBL/GenBank/DDBJ databases">
        <authorList>
            <person name="Varghese N."/>
            <person name="Submissions S."/>
        </authorList>
    </citation>
    <scope>NUCLEOTIDE SEQUENCE [LARGE SCALE GENOMIC DNA]</scope>
    <source>
        <strain evidence="2 3">DSM 28214</strain>
    </source>
</reference>
<sequence length="110" mass="12973">MRKNFFYIIPFIISFLWLFIINHSSNPFILKGPDFLKFYQILIFLFYMSVFILNRSISQTTFYGLGLIILLGIIKLFIGMILGKPVGFLIIILILELIVLMIIRRSYLNM</sequence>
<keyword evidence="1" id="KW-1133">Transmembrane helix</keyword>
<keyword evidence="1" id="KW-0472">Membrane</keyword>
<feature type="transmembrane region" description="Helical" evidence="1">
    <location>
        <begin position="5"/>
        <end position="23"/>
    </location>
</feature>
<name>A0ABY1NA00_9FLAO</name>
<comment type="caution">
    <text evidence="2">The sequence shown here is derived from an EMBL/GenBank/DDBJ whole genome shotgun (WGS) entry which is preliminary data.</text>
</comment>
<proteinExistence type="predicted"/>
<keyword evidence="3" id="KW-1185">Reference proteome</keyword>
<organism evidence="2 3">
    <name type="scientific">Chryseobacterium profundimaris</name>
    <dbReference type="NCBI Taxonomy" id="1387275"/>
    <lineage>
        <taxon>Bacteria</taxon>
        <taxon>Pseudomonadati</taxon>
        <taxon>Bacteroidota</taxon>
        <taxon>Flavobacteriia</taxon>
        <taxon>Flavobacteriales</taxon>
        <taxon>Weeksellaceae</taxon>
        <taxon>Chryseobacterium group</taxon>
        <taxon>Chryseobacterium</taxon>
    </lineage>
</organism>
<protein>
    <submittedName>
        <fullName evidence="2">Uncharacterized protein</fullName>
    </submittedName>
</protein>
<evidence type="ECO:0000256" key="1">
    <source>
        <dbReference type="SAM" id="Phobius"/>
    </source>
</evidence>
<dbReference type="Proteomes" id="UP001157960">
    <property type="component" value="Unassembled WGS sequence"/>
</dbReference>
<dbReference type="EMBL" id="FXTZ01000001">
    <property type="protein sequence ID" value="SMP04358.1"/>
    <property type="molecule type" value="Genomic_DNA"/>
</dbReference>
<feature type="transmembrane region" description="Helical" evidence="1">
    <location>
        <begin position="86"/>
        <end position="103"/>
    </location>
</feature>
<evidence type="ECO:0000313" key="2">
    <source>
        <dbReference type="EMBL" id="SMP04358.1"/>
    </source>
</evidence>